<dbReference type="AlphaFoldDB" id="A0A8H5CK42"/>
<name>A0A8H5CK42_9AGAR</name>
<dbReference type="GO" id="GO:0016616">
    <property type="term" value="F:oxidoreductase activity, acting on the CH-OH group of donors, NAD or NADP as acceptor"/>
    <property type="evidence" value="ECO:0007669"/>
    <property type="project" value="InterPro"/>
</dbReference>
<organism evidence="4 5">
    <name type="scientific">Tetrapyrgos nigripes</name>
    <dbReference type="NCBI Taxonomy" id="182062"/>
    <lineage>
        <taxon>Eukaryota</taxon>
        <taxon>Fungi</taxon>
        <taxon>Dikarya</taxon>
        <taxon>Basidiomycota</taxon>
        <taxon>Agaricomycotina</taxon>
        <taxon>Agaricomycetes</taxon>
        <taxon>Agaricomycetidae</taxon>
        <taxon>Agaricales</taxon>
        <taxon>Marasmiineae</taxon>
        <taxon>Marasmiaceae</taxon>
        <taxon>Tetrapyrgos</taxon>
    </lineage>
</organism>
<evidence type="ECO:0000256" key="2">
    <source>
        <dbReference type="ARBA" id="ARBA00023002"/>
    </source>
</evidence>
<dbReference type="InterPro" id="IPR002225">
    <property type="entry name" value="3Beta_OHSteriod_DH/Estase"/>
</dbReference>
<dbReference type="PANTHER" id="PTHR43245">
    <property type="entry name" value="BIFUNCTIONAL POLYMYXIN RESISTANCE PROTEIN ARNA"/>
    <property type="match status" value="1"/>
</dbReference>
<dbReference type="InterPro" id="IPR050177">
    <property type="entry name" value="Lipid_A_modif_metabolic_enz"/>
</dbReference>
<keyword evidence="5" id="KW-1185">Reference proteome</keyword>
<dbReference type="OrthoDB" id="10058185at2759"/>
<feature type="domain" description="3-beta hydroxysteroid dehydrogenase/isomerase" evidence="3">
    <location>
        <begin position="26"/>
        <end position="234"/>
    </location>
</feature>
<dbReference type="InterPro" id="IPR036291">
    <property type="entry name" value="NAD(P)-bd_dom_sf"/>
</dbReference>
<evidence type="ECO:0000313" key="5">
    <source>
        <dbReference type="Proteomes" id="UP000559256"/>
    </source>
</evidence>
<dbReference type="GO" id="GO:0006694">
    <property type="term" value="P:steroid biosynthetic process"/>
    <property type="evidence" value="ECO:0007669"/>
    <property type="project" value="InterPro"/>
</dbReference>
<sequence>MDGCPSLLVFGLVSPNPGSDAWVGGVEYVAGDIVDEAKLLEVFRTTLSITLLLQSMDSQVKYTIESMNAETGAVLSACRAVGVVELVYALSTGVVWTGADIVGASEDDLPIPSKGYDAYHHTKGLGEKIVLGHDGVDGLQVVVPRPCGMTGACDKQLIVKLTKVLKDGQQNIQIGDNTSLVDYLYVSNAARAHTLAANRLFSDPDTVAGQVFFVTNGSPLPPWTFNRLIWKELSRGNEASDDGKEQEKM</sequence>
<dbReference type="PANTHER" id="PTHR43245:SF51">
    <property type="entry name" value="SHORT CHAIN DEHYDROGENASE_REDUCTASE FAMILY 42E, MEMBER 2"/>
    <property type="match status" value="1"/>
</dbReference>
<comment type="similarity">
    <text evidence="1">Belongs to the 3-beta-HSD family.</text>
</comment>
<reference evidence="4 5" key="1">
    <citation type="journal article" date="2020" name="ISME J.">
        <title>Uncovering the hidden diversity of litter-decomposition mechanisms in mushroom-forming fungi.</title>
        <authorList>
            <person name="Floudas D."/>
            <person name="Bentzer J."/>
            <person name="Ahren D."/>
            <person name="Johansson T."/>
            <person name="Persson P."/>
            <person name="Tunlid A."/>
        </authorList>
    </citation>
    <scope>NUCLEOTIDE SEQUENCE [LARGE SCALE GENOMIC DNA]</scope>
    <source>
        <strain evidence="4 5">CBS 291.85</strain>
    </source>
</reference>
<evidence type="ECO:0000313" key="4">
    <source>
        <dbReference type="EMBL" id="KAF5343232.1"/>
    </source>
</evidence>
<dbReference type="Pfam" id="PF01073">
    <property type="entry name" value="3Beta_HSD"/>
    <property type="match status" value="1"/>
</dbReference>
<gene>
    <name evidence="4" type="ORF">D9758_013419</name>
</gene>
<comment type="caution">
    <text evidence="4">The sequence shown here is derived from an EMBL/GenBank/DDBJ whole genome shotgun (WGS) entry which is preliminary data.</text>
</comment>
<dbReference type="EMBL" id="JAACJM010000145">
    <property type="protein sequence ID" value="KAF5343232.1"/>
    <property type="molecule type" value="Genomic_DNA"/>
</dbReference>
<evidence type="ECO:0000256" key="1">
    <source>
        <dbReference type="ARBA" id="ARBA00009219"/>
    </source>
</evidence>
<evidence type="ECO:0000259" key="3">
    <source>
        <dbReference type="Pfam" id="PF01073"/>
    </source>
</evidence>
<proteinExistence type="inferred from homology"/>
<protein>
    <recommendedName>
        <fullName evidence="3">3-beta hydroxysteroid dehydrogenase/isomerase domain-containing protein</fullName>
    </recommendedName>
</protein>
<dbReference type="Proteomes" id="UP000559256">
    <property type="component" value="Unassembled WGS sequence"/>
</dbReference>
<dbReference type="SUPFAM" id="SSF51735">
    <property type="entry name" value="NAD(P)-binding Rossmann-fold domains"/>
    <property type="match status" value="1"/>
</dbReference>
<accession>A0A8H5CK42</accession>
<dbReference type="Gene3D" id="3.40.50.720">
    <property type="entry name" value="NAD(P)-binding Rossmann-like Domain"/>
    <property type="match status" value="1"/>
</dbReference>
<keyword evidence="2" id="KW-0560">Oxidoreductase</keyword>